<feature type="domain" description="Ionotropic glutamate receptor C-terminal" evidence="10">
    <location>
        <begin position="548"/>
        <end position="793"/>
    </location>
</feature>
<evidence type="ECO:0000256" key="1">
    <source>
        <dbReference type="ARBA" id="ARBA00004651"/>
    </source>
</evidence>
<evidence type="ECO:0000256" key="5">
    <source>
        <dbReference type="ARBA" id="ARBA00022989"/>
    </source>
</evidence>
<evidence type="ECO:0000256" key="2">
    <source>
        <dbReference type="ARBA" id="ARBA00008685"/>
    </source>
</evidence>
<dbReference type="PANTHER" id="PTHR42643:SF32">
    <property type="entry name" value="IONOTROPIC RECEPTOR 31A, ISOFORM C-RELATED"/>
    <property type="match status" value="1"/>
</dbReference>
<comment type="similarity">
    <text evidence="2">Belongs to the glutamate-gated ion channel (TC 1.A.10.1) family.</text>
</comment>
<keyword evidence="6 9" id="KW-0472">Membrane</keyword>
<dbReference type="GO" id="GO:0050906">
    <property type="term" value="P:detection of stimulus involved in sensory perception"/>
    <property type="evidence" value="ECO:0007669"/>
    <property type="project" value="UniProtKB-ARBA"/>
</dbReference>
<dbReference type="Proteomes" id="UP001153737">
    <property type="component" value="Chromosome 2"/>
</dbReference>
<evidence type="ECO:0000256" key="6">
    <source>
        <dbReference type="ARBA" id="ARBA00023136"/>
    </source>
</evidence>
<dbReference type="OrthoDB" id="17335at2759"/>
<evidence type="ECO:0000256" key="9">
    <source>
        <dbReference type="SAM" id="Phobius"/>
    </source>
</evidence>
<organism evidence="12 13">
    <name type="scientific">Phaedon cochleariae</name>
    <name type="common">Mustard beetle</name>
    <dbReference type="NCBI Taxonomy" id="80249"/>
    <lineage>
        <taxon>Eukaryota</taxon>
        <taxon>Metazoa</taxon>
        <taxon>Ecdysozoa</taxon>
        <taxon>Arthropoda</taxon>
        <taxon>Hexapoda</taxon>
        <taxon>Insecta</taxon>
        <taxon>Pterygota</taxon>
        <taxon>Neoptera</taxon>
        <taxon>Endopterygota</taxon>
        <taxon>Coleoptera</taxon>
        <taxon>Polyphaga</taxon>
        <taxon>Cucujiformia</taxon>
        <taxon>Chrysomeloidea</taxon>
        <taxon>Chrysomelidae</taxon>
        <taxon>Chrysomelinae</taxon>
        <taxon>Chrysomelini</taxon>
        <taxon>Phaedon</taxon>
    </lineage>
</organism>
<evidence type="ECO:0000256" key="3">
    <source>
        <dbReference type="ARBA" id="ARBA00022475"/>
    </source>
</evidence>
<dbReference type="GO" id="GO:0005886">
    <property type="term" value="C:plasma membrane"/>
    <property type="evidence" value="ECO:0007669"/>
    <property type="project" value="UniProtKB-SubCell"/>
</dbReference>
<dbReference type="Gene3D" id="1.10.287.70">
    <property type="match status" value="2"/>
</dbReference>
<dbReference type="AlphaFoldDB" id="A0A9P0DI54"/>
<dbReference type="Pfam" id="PF00060">
    <property type="entry name" value="Lig_chan"/>
    <property type="match status" value="2"/>
</dbReference>
<dbReference type="InterPro" id="IPR001320">
    <property type="entry name" value="Iontro_rcpt_C"/>
</dbReference>
<comment type="subcellular location">
    <subcellularLocation>
        <location evidence="1">Cell membrane</location>
        <topology evidence="1">Multi-pass membrane protein</topology>
    </subcellularLocation>
</comment>
<evidence type="ECO:0000313" key="12">
    <source>
        <dbReference type="EMBL" id="CAH1156137.1"/>
    </source>
</evidence>
<dbReference type="InterPro" id="IPR052192">
    <property type="entry name" value="Insect_Ionotropic_Sensory_Rcpt"/>
</dbReference>
<dbReference type="InterPro" id="IPR057074">
    <property type="entry name" value="IR75A_N"/>
</dbReference>
<feature type="transmembrane region" description="Helical" evidence="9">
    <location>
        <begin position="240"/>
        <end position="267"/>
    </location>
</feature>
<feature type="transmembrane region" description="Helical" evidence="9">
    <location>
        <begin position="784"/>
        <end position="811"/>
    </location>
</feature>
<feature type="transmembrane region" description="Helical" evidence="9">
    <location>
        <begin position="551"/>
        <end position="570"/>
    </location>
</feature>
<dbReference type="PANTHER" id="PTHR42643">
    <property type="entry name" value="IONOTROPIC RECEPTOR 20A-RELATED"/>
    <property type="match status" value="1"/>
</dbReference>
<keyword evidence="5 9" id="KW-1133">Transmembrane helix</keyword>
<name>A0A9P0DI54_PHACE</name>
<evidence type="ECO:0000259" key="11">
    <source>
        <dbReference type="Pfam" id="PF24576"/>
    </source>
</evidence>
<feature type="transmembrane region" description="Helical" evidence="9">
    <location>
        <begin position="582"/>
        <end position="601"/>
    </location>
</feature>
<feature type="domain" description="Ionotropic glutamate receptor C-terminal" evidence="10">
    <location>
        <begin position="20"/>
        <end position="250"/>
    </location>
</feature>
<reference evidence="12" key="1">
    <citation type="submission" date="2022-01" db="EMBL/GenBank/DDBJ databases">
        <authorList>
            <person name="King R."/>
        </authorList>
    </citation>
    <scope>NUCLEOTIDE SEQUENCE</scope>
</reference>
<dbReference type="GO" id="GO:0015276">
    <property type="term" value="F:ligand-gated monoatomic ion channel activity"/>
    <property type="evidence" value="ECO:0007669"/>
    <property type="project" value="InterPro"/>
</dbReference>
<keyword evidence="4 9" id="KW-0812">Transmembrane</keyword>
<keyword evidence="8" id="KW-0325">Glycoprotein</keyword>
<dbReference type="Pfam" id="PF24576">
    <property type="entry name" value="IR75A_N"/>
    <property type="match status" value="1"/>
</dbReference>
<sequence length="822" mass="93711">MCFAIKMALWIEYTFFNYNVKYSFVTVVVTAISIFAQQGSHILPKQIGGRLIFLNLLVLSILLYNYYTSSLVSSLLSSKPYSFTTIEELVESNLRAGIEFTPYAITYILQQQDDDAVRRLNSTKLYETGKPNYFSPRDGIALVKKGGFAYHTDAIRAYPLIAMTYEDDIICDLAQIDFVTPGYLGFMLQKNSQYSELMKISLTKMLSSGILDREKKFWNPRKPECVLSARVVAVGMKELALVYVIIVAGMVTSLLTLAVEMIWFRLLDNEDKYSRRKQFNSVTTFLSYQGDNDWLNGYNDNSPGYVLDTTCEAYKEILVNSSKRGKFRFTHRWLIIHHGNKSDYRTEIRDIFSGVELRADMDMHVAFSISSNHYNIFEIFKLGTGVDTTINRIGQFLEGTLHYCRNMLSFYESRKNLSGVLLRSGSTTNYSLETEDKFAEEYRNIKHKIFEKFDFISFLNLRSTHHFSYNLTLASAWYGNSSSGIDGGVAKLLHEKTLDISSAGGILRVGRMEFYDYLLPYFEFRTCYFFKNPGTLKPGTEVLKPFSLNTWYAVSGLALLISAAIKFAYFSANRFLNSNTRTSFFTSFLITISILAQQGSAMLPAHLGGRLIFMNLLILSILLYNYYTSSLVSSLLSSKPKVMSTVRELSESNLKKNDAFIQKLNRTKIYESGKPNFMSPEEGIAMVKKGGFAYHTDGETAYPLVARTFDQESICDLAEIDFVTPGVVGLSLQKRSEYTELFQISLTMMRVGGILKRDKDFWLPRKPECLLGSRVVSVGVNELFLVYLILFTGIIISLFILVIETVCFWWTNRNNVFNSFVN</sequence>
<dbReference type="SUPFAM" id="SSF53850">
    <property type="entry name" value="Periplasmic binding protein-like II"/>
    <property type="match status" value="2"/>
</dbReference>
<feature type="domain" description="Ionotropic receptor 75a N-terminal" evidence="11">
    <location>
        <begin position="303"/>
        <end position="424"/>
    </location>
</feature>
<keyword evidence="3" id="KW-1003">Cell membrane</keyword>
<protein>
    <recommendedName>
        <fullName evidence="14">Ionotropic receptor</fullName>
    </recommendedName>
</protein>
<evidence type="ECO:0008006" key="14">
    <source>
        <dbReference type="Google" id="ProtNLM"/>
    </source>
</evidence>
<feature type="transmembrane region" description="Helical" evidence="9">
    <location>
        <begin position="20"/>
        <end position="36"/>
    </location>
</feature>
<feature type="transmembrane region" description="Helical" evidence="9">
    <location>
        <begin position="607"/>
        <end position="627"/>
    </location>
</feature>
<feature type="transmembrane region" description="Helical" evidence="9">
    <location>
        <begin position="48"/>
        <end position="67"/>
    </location>
</feature>
<proteinExistence type="inferred from homology"/>
<keyword evidence="7" id="KW-0675">Receptor</keyword>
<accession>A0A9P0DI54</accession>
<evidence type="ECO:0000256" key="7">
    <source>
        <dbReference type="ARBA" id="ARBA00023170"/>
    </source>
</evidence>
<evidence type="ECO:0000256" key="4">
    <source>
        <dbReference type="ARBA" id="ARBA00022692"/>
    </source>
</evidence>
<reference evidence="12" key="2">
    <citation type="submission" date="2022-10" db="EMBL/GenBank/DDBJ databases">
        <authorList>
            <consortium name="ENA_rothamsted_submissions"/>
            <consortium name="culmorum"/>
            <person name="King R."/>
        </authorList>
    </citation>
    <scope>NUCLEOTIDE SEQUENCE</scope>
</reference>
<evidence type="ECO:0000259" key="10">
    <source>
        <dbReference type="Pfam" id="PF00060"/>
    </source>
</evidence>
<keyword evidence="13" id="KW-1185">Reference proteome</keyword>
<evidence type="ECO:0000313" key="13">
    <source>
        <dbReference type="Proteomes" id="UP001153737"/>
    </source>
</evidence>
<evidence type="ECO:0000256" key="8">
    <source>
        <dbReference type="ARBA" id="ARBA00023180"/>
    </source>
</evidence>
<dbReference type="EMBL" id="OU896708">
    <property type="protein sequence ID" value="CAH1156137.1"/>
    <property type="molecule type" value="Genomic_DNA"/>
</dbReference>
<gene>
    <name evidence="12" type="ORF">PHAECO_LOCUS6469</name>
</gene>